<comment type="caution">
    <text evidence="1">The sequence shown here is derived from an EMBL/GenBank/DDBJ whole genome shotgun (WGS) entry which is preliminary data.</text>
</comment>
<sequence length="200" mass="22340">MKTNRLFLVSLFLVYLPLVSLGQDKPKIQYTIGLGSTLDRTNSVWGVNFSNELNVNLRKRTSFNLGLTFYQSLFSTSPTSLAQEPGGKNKDQSSGLFISPTLKYDILQRPSGFKLAFAIGPSLQLGGDTFQPLYFTGAPTQPYTVNKYQRLGLLAELEAEWKSKNPNIKNAVSISAYGVGEIFPWYFNLTYKLRFGLGKN</sequence>
<evidence type="ECO:0000313" key="2">
    <source>
        <dbReference type="Proteomes" id="UP001307705"/>
    </source>
</evidence>
<keyword evidence="2" id="KW-1185">Reference proteome</keyword>
<organism evidence="1 2">
    <name type="scientific">Algoriphagus taiwanensis</name>
    <dbReference type="NCBI Taxonomy" id="1445656"/>
    <lineage>
        <taxon>Bacteria</taxon>
        <taxon>Pseudomonadati</taxon>
        <taxon>Bacteroidota</taxon>
        <taxon>Cytophagia</taxon>
        <taxon>Cytophagales</taxon>
        <taxon>Cyclobacteriaceae</taxon>
        <taxon>Algoriphagus</taxon>
    </lineage>
</organism>
<dbReference type="RefSeq" id="WP_338227052.1">
    <property type="nucleotide sequence ID" value="NZ_BTPE01000002.1"/>
</dbReference>
<name>A0ABQ6PZM0_9BACT</name>
<gene>
    <name evidence="1" type="ORF">Ataiwa_05140</name>
</gene>
<reference evidence="1 2" key="1">
    <citation type="submission" date="2023-08" db="EMBL/GenBank/DDBJ databases">
        <title>Draft genome sequence of Algoriphagus taiwanensis.</title>
        <authorList>
            <person name="Takatani N."/>
            <person name="Hosokawa M."/>
            <person name="Sawabe T."/>
        </authorList>
    </citation>
    <scope>NUCLEOTIDE SEQUENCE [LARGE SCALE GENOMIC DNA]</scope>
    <source>
        <strain evidence="1 2">JCM 19755</strain>
    </source>
</reference>
<evidence type="ECO:0008006" key="3">
    <source>
        <dbReference type="Google" id="ProtNLM"/>
    </source>
</evidence>
<accession>A0ABQ6PZM0</accession>
<proteinExistence type="predicted"/>
<protein>
    <recommendedName>
        <fullName evidence="3">Outer membrane protein beta-barrel domain-containing protein</fullName>
    </recommendedName>
</protein>
<dbReference type="EMBL" id="BTPE01000002">
    <property type="protein sequence ID" value="GMQ32242.1"/>
    <property type="molecule type" value="Genomic_DNA"/>
</dbReference>
<evidence type="ECO:0000313" key="1">
    <source>
        <dbReference type="EMBL" id="GMQ32242.1"/>
    </source>
</evidence>
<dbReference type="Proteomes" id="UP001307705">
    <property type="component" value="Unassembled WGS sequence"/>
</dbReference>